<organism evidence="5 6">
    <name type="scientific">Tatumella morbirosei</name>
    <dbReference type="NCBI Taxonomy" id="642227"/>
    <lineage>
        <taxon>Bacteria</taxon>
        <taxon>Pseudomonadati</taxon>
        <taxon>Pseudomonadota</taxon>
        <taxon>Gammaproteobacteria</taxon>
        <taxon>Enterobacterales</taxon>
        <taxon>Erwiniaceae</taxon>
        <taxon>Tatumella</taxon>
    </lineage>
</organism>
<dbReference type="PANTHER" id="PTHR34501">
    <property type="entry name" value="PROTEIN YDDL-RELATED"/>
    <property type="match status" value="1"/>
</dbReference>
<evidence type="ECO:0000256" key="2">
    <source>
        <dbReference type="ARBA" id="ARBA00007539"/>
    </source>
</evidence>
<dbReference type="InterPro" id="IPR001702">
    <property type="entry name" value="Porin_Gram-ve"/>
</dbReference>
<dbReference type="SUPFAM" id="SSF56935">
    <property type="entry name" value="Porins"/>
    <property type="match status" value="1"/>
</dbReference>
<comment type="caution">
    <text evidence="5">The sequence shown here is derived from an EMBL/GenBank/DDBJ whole genome shotgun (WGS) entry which is preliminary data.</text>
</comment>
<protein>
    <submittedName>
        <fullName evidence="5">Membrane protein</fullName>
    </submittedName>
</protein>
<comment type="subcellular location">
    <subcellularLocation>
        <location evidence="1">Cell outer membrane</location>
        <topology evidence="1">Multi-pass membrane protein</topology>
    </subcellularLocation>
</comment>
<accession>A0A095TDS6</accession>
<dbReference type="GO" id="GO:0034220">
    <property type="term" value="P:monoatomic ion transmembrane transport"/>
    <property type="evidence" value="ECO:0007669"/>
    <property type="project" value="InterPro"/>
</dbReference>
<dbReference type="InterPro" id="IPR001897">
    <property type="entry name" value="Porin_gammaproteobac"/>
</dbReference>
<name>A0A095TDS6_9GAMM</name>
<dbReference type="GO" id="GO:0009279">
    <property type="term" value="C:cell outer membrane"/>
    <property type="evidence" value="ECO:0007669"/>
    <property type="project" value="UniProtKB-SubCell"/>
</dbReference>
<evidence type="ECO:0000313" key="6">
    <source>
        <dbReference type="Proteomes" id="UP000029577"/>
    </source>
</evidence>
<keyword evidence="3" id="KW-0732">Signal</keyword>
<evidence type="ECO:0000256" key="1">
    <source>
        <dbReference type="ARBA" id="ARBA00004571"/>
    </source>
</evidence>
<dbReference type="InterPro" id="IPR050298">
    <property type="entry name" value="Gram-neg_bact_OMP"/>
</dbReference>
<dbReference type="Gene3D" id="2.40.160.10">
    <property type="entry name" value="Porin"/>
    <property type="match status" value="1"/>
</dbReference>
<keyword evidence="6" id="KW-1185">Reference proteome</keyword>
<dbReference type="AlphaFoldDB" id="A0A095TDS6"/>
<gene>
    <name evidence="5" type="ORF">HA49_06115</name>
</gene>
<dbReference type="InterPro" id="IPR023614">
    <property type="entry name" value="Porin_dom_sf"/>
</dbReference>
<sequence>MKISYYTVAALPLLSFLLPAYGVEVYNRDGNILDLNGVLKASQQISQTSSDSGDKSSNLQAGFTGMTTITPDLRGYGSWSYQYSLHNTEGSDAQNGNVTRLGYAGLKYKNLGSVDYGRNFGLVYDVMGYTDMLPYFGSDSDYNDVFLAGRSTGLLTWRNNNFFGLAEGLKIAAQYEGKNQRTGSSNEITRANGNGYALSASYDFSSGISLVGSYANLNRTSAQNTLQYGRGDKAQHWAAGIKYDANQIYLAADYDETANATPINGGFANKATNFEAVAQYQFINGLRPSIAYISSRGKDIENIGSADIVKYLSLGTYYYFNKNMSVFYEYKINFIKDDNPIGASSDNVMAAGIIYQF</sequence>
<comment type="similarity">
    <text evidence="2">Belongs to the Gram-negative porin family.</text>
</comment>
<dbReference type="eggNOG" id="COG3203">
    <property type="taxonomic scope" value="Bacteria"/>
</dbReference>
<evidence type="ECO:0000256" key="4">
    <source>
        <dbReference type="ARBA" id="ARBA00023136"/>
    </source>
</evidence>
<dbReference type="Proteomes" id="UP000029577">
    <property type="component" value="Unassembled WGS sequence"/>
</dbReference>
<dbReference type="RefSeq" id="WP_038017892.1">
    <property type="nucleotide sequence ID" value="NZ_JPKR02000004.1"/>
</dbReference>
<keyword evidence="4" id="KW-0472">Membrane</keyword>
<dbReference type="InterPro" id="IPR033900">
    <property type="entry name" value="Gram_neg_porin_domain"/>
</dbReference>
<evidence type="ECO:0000313" key="5">
    <source>
        <dbReference type="EMBL" id="KGD74867.1"/>
    </source>
</evidence>
<dbReference type="PANTHER" id="PTHR34501:SF2">
    <property type="entry name" value="OUTER MEMBRANE PORIN F-RELATED"/>
    <property type="match status" value="1"/>
</dbReference>
<dbReference type="OrthoDB" id="7055111at2"/>
<dbReference type="EMBL" id="JPKR02000004">
    <property type="protein sequence ID" value="KGD74867.1"/>
    <property type="molecule type" value="Genomic_DNA"/>
</dbReference>
<dbReference type="Pfam" id="PF00267">
    <property type="entry name" value="Porin_1"/>
    <property type="match status" value="1"/>
</dbReference>
<dbReference type="PRINTS" id="PR00183">
    <property type="entry name" value="ECOLIPORIN"/>
</dbReference>
<evidence type="ECO:0000256" key="3">
    <source>
        <dbReference type="ARBA" id="ARBA00022729"/>
    </source>
</evidence>
<reference evidence="5" key="1">
    <citation type="submission" date="2014-12" db="EMBL/GenBank/DDBJ databases">
        <title>The draft genome of the Tatumella morbirosei type strain, LMG23360T isolated from pineapple rot.</title>
        <authorList>
            <person name="Smits T.H."/>
            <person name="Palmer M."/>
            <person name="Venter S.N."/>
            <person name="Duffy B."/>
            <person name="Steenkamp E.T."/>
            <person name="Chan W.Y."/>
            <person name="Coutinho T.A."/>
            <person name="Coetzee M.P."/>
            <person name="De Maayer P."/>
        </authorList>
    </citation>
    <scope>NUCLEOTIDE SEQUENCE [LARGE SCALE GENOMIC DNA]</scope>
    <source>
        <strain evidence="5">LMG 23360</strain>
    </source>
</reference>
<dbReference type="GO" id="GO:0015288">
    <property type="term" value="F:porin activity"/>
    <property type="evidence" value="ECO:0007669"/>
    <property type="project" value="InterPro"/>
</dbReference>
<proteinExistence type="inferred from homology"/>
<dbReference type="STRING" id="642227.HA49_06115"/>
<dbReference type="PRINTS" id="PR00182">
    <property type="entry name" value="ECOLNEIPORIN"/>
</dbReference>
<dbReference type="CDD" id="cd00342">
    <property type="entry name" value="gram_neg_porins"/>
    <property type="match status" value="1"/>
</dbReference>